<evidence type="ECO:0000256" key="5">
    <source>
        <dbReference type="ARBA" id="ARBA00022553"/>
    </source>
</evidence>
<dbReference type="Pfam" id="PF00702">
    <property type="entry name" value="Hydrolase"/>
    <property type="match status" value="1"/>
</dbReference>
<protein>
    <submittedName>
        <fullName evidence="16">Cu+-exporting ATPase</fullName>
    </submittedName>
</protein>
<keyword evidence="6 13" id="KW-0812">Transmembrane</keyword>
<keyword evidence="10 13" id="KW-1133">Transmembrane helix</keyword>
<dbReference type="SUPFAM" id="SSF56784">
    <property type="entry name" value="HAD-like"/>
    <property type="match status" value="1"/>
</dbReference>
<dbReference type="Gene3D" id="3.40.1110.10">
    <property type="entry name" value="Calcium-transporting ATPase, cytoplasmic domain N"/>
    <property type="match status" value="1"/>
</dbReference>
<proteinExistence type="inferred from homology"/>
<feature type="domain" description="P-type ATPase A" evidence="14">
    <location>
        <begin position="309"/>
        <end position="403"/>
    </location>
</feature>
<keyword evidence="9" id="KW-1278">Translocase</keyword>
<dbReference type="InterPro" id="IPR021993">
    <property type="entry name" value="ATPase-cat-bd"/>
</dbReference>
<evidence type="ECO:0000256" key="2">
    <source>
        <dbReference type="ARBA" id="ARBA00006024"/>
    </source>
</evidence>
<evidence type="ECO:0000256" key="7">
    <source>
        <dbReference type="ARBA" id="ARBA00022723"/>
    </source>
</evidence>
<gene>
    <name evidence="16" type="ORF">SAMN04488524_2980</name>
</gene>
<comment type="subcellular location">
    <subcellularLocation>
        <location evidence="1">Cell membrane</location>
        <topology evidence="1">Multi-pass membrane protein</topology>
    </subcellularLocation>
</comment>
<dbReference type="Proteomes" id="UP000192756">
    <property type="component" value="Unassembled WGS sequence"/>
</dbReference>
<evidence type="ECO:0000256" key="10">
    <source>
        <dbReference type="ARBA" id="ARBA00022989"/>
    </source>
</evidence>
<dbReference type="SUPFAM" id="SSF55008">
    <property type="entry name" value="HMA, heavy metal-associated domain"/>
    <property type="match status" value="1"/>
</dbReference>
<evidence type="ECO:0000256" key="9">
    <source>
        <dbReference type="ARBA" id="ARBA00022967"/>
    </source>
</evidence>
<dbReference type="NCBIfam" id="TIGR01494">
    <property type="entry name" value="ATPase_P-type"/>
    <property type="match status" value="1"/>
</dbReference>
<keyword evidence="7" id="KW-0479">Metal-binding</keyword>
<dbReference type="GO" id="GO:0043682">
    <property type="term" value="F:P-type divalent copper transporter activity"/>
    <property type="evidence" value="ECO:0007669"/>
    <property type="project" value="TreeGrafter"/>
</dbReference>
<organism evidence="16 17">
    <name type="scientific">Pedobacter africanus</name>
    <dbReference type="NCBI Taxonomy" id="151894"/>
    <lineage>
        <taxon>Bacteria</taxon>
        <taxon>Pseudomonadati</taxon>
        <taxon>Bacteroidota</taxon>
        <taxon>Sphingobacteriia</taxon>
        <taxon>Sphingobacteriales</taxon>
        <taxon>Sphingobacteriaceae</taxon>
        <taxon>Pedobacter</taxon>
    </lineage>
</organism>
<dbReference type="InterPro" id="IPR036163">
    <property type="entry name" value="HMA_dom_sf"/>
</dbReference>
<dbReference type="InterPro" id="IPR008250">
    <property type="entry name" value="ATPase_P-typ_transduc_dom_A_sf"/>
</dbReference>
<dbReference type="Gene3D" id="3.40.50.1000">
    <property type="entry name" value="HAD superfamily/HAD-like"/>
    <property type="match status" value="1"/>
</dbReference>
<evidence type="ECO:0000256" key="3">
    <source>
        <dbReference type="ARBA" id="ARBA00022448"/>
    </source>
</evidence>
<evidence type="ECO:0000313" key="16">
    <source>
        <dbReference type="EMBL" id="SMC86071.1"/>
    </source>
</evidence>
<dbReference type="GO" id="GO:0005524">
    <property type="term" value="F:ATP binding"/>
    <property type="evidence" value="ECO:0007669"/>
    <property type="project" value="InterPro"/>
</dbReference>
<dbReference type="OrthoDB" id="9770315at2"/>
<dbReference type="GO" id="GO:0055070">
    <property type="term" value="P:copper ion homeostasis"/>
    <property type="evidence" value="ECO:0007669"/>
    <property type="project" value="TreeGrafter"/>
</dbReference>
<feature type="transmembrane region" description="Helical" evidence="13">
    <location>
        <begin position="269"/>
        <end position="287"/>
    </location>
</feature>
<dbReference type="GO" id="GO:0005507">
    <property type="term" value="F:copper ion binding"/>
    <property type="evidence" value="ECO:0007669"/>
    <property type="project" value="TreeGrafter"/>
</dbReference>
<evidence type="ECO:0000256" key="8">
    <source>
        <dbReference type="ARBA" id="ARBA00022842"/>
    </source>
</evidence>
<dbReference type="GO" id="GO:0016887">
    <property type="term" value="F:ATP hydrolysis activity"/>
    <property type="evidence" value="ECO:0007669"/>
    <property type="project" value="InterPro"/>
</dbReference>
<evidence type="ECO:0000259" key="14">
    <source>
        <dbReference type="Pfam" id="PF00122"/>
    </source>
</evidence>
<dbReference type="Pfam" id="PF00122">
    <property type="entry name" value="E1-E2_ATPase"/>
    <property type="match status" value="1"/>
</dbReference>
<feature type="domain" description="Putative metal-binding" evidence="15">
    <location>
        <begin position="12"/>
        <end position="84"/>
    </location>
</feature>
<keyword evidence="5" id="KW-0597">Phosphoprotein</keyword>
<feature type="transmembrane region" description="Helical" evidence="13">
    <location>
        <begin position="176"/>
        <end position="199"/>
    </location>
</feature>
<dbReference type="Pfam" id="PF12156">
    <property type="entry name" value="ATPase-cat_bd"/>
    <property type="match status" value="1"/>
</dbReference>
<keyword evidence="3" id="KW-0813">Transport</keyword>
<evidence type="ECO:0000256" key="11">
    <source>
        <dbReference type="ARBA" id="ARBA00023065"/>
    </source>
</evidence>
<dbReference type="PRINTS" id="PR00943">
    <property type="entry name" value="CUATPASE"/>
</dbReference>
<reference evidence="17" key="1">
    <citation type="submission" date="2017-04" db="EMBL/GenBank/DDBJ databases">
        <authorList>
            <person name="Varghese N."/>
            <person name="Submissions S."/>
        </authorList>
    </citation>
    <scope>NUCLEOTIDE SEQUENCE [LARGE SCALE GENOMIC DNA]</scope>
    <source>
        <strain evidence="17">DSM 12126</strain>
    </source>
</reference>
<evidence type="ECO:0000259" key="15">
    <source>
        <dbReference type="Pfam" id="PF12156"/>
    </source>
</evidence>
<evidence type="ECO:0000256" key="1">
    <source>
        <dbReference type="ARBA" id="ARBA00004651"/>
    </source>
</evidence>
<keyword evidence="4" id="KW-1003">Cell membrane</keyword>
<dbReference type="PRINTS" id="PR00119">
    <property type="entry name" value="CATATPASE"/>
</dbReference>
<comment type="similarity">
    <text evidence="2">Belongs to the cation transport ATPase (P-type) (TC 3.A.3) family. Type IB subfamily.</text>
</comment>
<name>A0A1W2CLL0_9SPHI</name>
<evidence type="ECO:0000256" key="13">
    <source>
        <dbReference type="SAM" id="Phobius"/>
    </source>
</evidence>
<dbReference type="InterPro" id="IPR036412">
    <property type="entry name" value="HAD-like_sf"/>
</dbReference>
<dbReference type="InterPro" id="IPR001757">
    <property type="entry name" value="P_typ_ATPase"/>
</dbReference>
<dbReference type="SUPFAM" id="SSF81653">
    <property type="entry name" value="Calcium ATPase, transduction domain A"/>
    <property type="match status" value="1"/>
</dbReference>
<feature type="transmembrane region" description="Helical" evidence="13">
    <location>
        <begin position="451"/>
        <end position="482"/>
    </location>
</feature>
<keyword evidence="8" id="KW-0460">Magnesium</keyword>
<dbReference type="AlphaFoldDB" id="A0A1W2CLL0"/>
<dbReference type="PANTHER" id="PTHR43520:SF5">
    <property type="entry name" value="CATION-TRANSPORTING P-TYPE ATPASE-RELATED"/>
    <property type="match status" value="1"/>
</dbReference>
<dbReference type="InterPro" id="IPR023299">
    <property type="entry name" value="ATPase_P-typ_cyto_dom_N"/>
</dbReference>
<evidence type="ECO:0000256" key="12">
    <source>
        <dbReference type="ARBA" id="ARBA00023136"/>
    </source>
</evidence>
<dbReference type="PROSITE" id="PS00154">
    <property type="entry name" value="ATPASE_E1_E2"/>
    <property type="match status" value="1"/>
</dbReference>
<dbReference type="STRING" id="151894.SAMN04488524_2980"/>
<feature type="transmembrane region" description="Helical" evidence="13">
    <location>
        <begin position="768"/>
        <end position="794"/>
    </location>
</feature>
<accession>A0A1W2CLL0</accession>
<dbReference type="InterPro" id="IPR018303">
    <property type="entry name" value="ATPase_P-typ_P_site"/>
</dbReference>
<evidence type="ECO:0000256" key="6">
    <source>
        <dbReference type="ARBA" id="ARBA00022692"/>
    </source>
</evidence>
<feature type="transmembrane region" description="Helical" evidence="13">
    <location>
        <begin position="425"/>
        <end position="445"/>
    </location>
</feature>
<feature type="transmembrane region" description="Helical" evidence="13">
    <location>
        <begin position="244"/>
        <end position="263"/>
    </location>
</feature>
<evidence type="ECO:0000313" key="17">
    <source>
        <dbReference type="Proteomes" id="UP000192756"/>
    </source>
</evidence>
<sequence>MFEQKTVETETQCYHCGDDLPAAPYRLDNRNFCCAGCKGVYQILSAHNLCNYYAYNDVPGQTQKQQNSHFEYLEEPKIVAGLVDYTDDKLTSITLYIPAIHCSSCIWLLENLYKINPAIVQSRIDFLKKQMSITFKNQETSLKSVVETLAAIGYEPQISLQDVVKKQMSDFSERELVTKIAVAGFCFGNVMLLSFPEYFGLSDLESRFKLFFGWLNLAFALPVVFYSGRDYFISAYHNLKKGILNLDFPLALGIAVMFIRSVAEIASHTGAGFVDTLCGLVFFLLIGKWMQQRTYHHLSFERDYRSYFPVAVTLIKAGKEKPAPLNELVVGDRMLIRSNEIIPADAILLKGTAEIDFSFVTGESVPVQKTLGEVVYAGGRQLSGVIELEVVKPVSQSYLTQLWNNEAFYTQKDHIKTFSATASKYFSVVLLLIAIGSAAFWMLSAGDTGKAIAAFTAVLIIACPCALALSSPFTLAAVLSIFDRNRFYLKSTEVVEELARINTYVFDKTGTITSPEASGLSFAGVMTRHQKQLLSDLARNSGHPLSRELTKHLDLEKVYSADNYSEKIGRGISGEINGNKVKLGSSAFIGLPLTNSPTSSNVHVMINNEYLGYFTFRQQWREGFKELTFKLGKQADLHLLSGDEDHDKQSLVPFFPRAQQIQFRQSPQNKLDYIKTLQMNGKKIMMLGDGLNDAGALRQSNVGVAVTNNINNFSPDCDAILDGAAFHMLPQFVQQAKDAVKIIHISFAISLTYNLLGLYFAVQGLLSPLFAAILMPISTVTIILFTSIAARLYARKNKLL</sequence>
<dbReference type="Gene3D" id="3.30.70.100">
    <property type="match status" value="1"/>
</dbReference>
<keyword evidence="11" id="KW-0406">Ion transport</keyword>
<feature type="transmembrane region" description="Helical" evidence="13">
    <location>
        <begin position="211"/>
        <end position="232"/>
    </location>
</feature>
<evidence type="ECO:0000256" key="4">
    <source>
        <dbReference type="ARBA" id="ARBA00022475"/>
    </source>
</evidence>
<dbReference type="EMBL" id="FWXT01000002">
    <property type="protein sequence ID" value="SMC86071.1"/>
    <property type="molecule type" value="Genomic_DNA"/>
</dbReference>
<dbReference type="GO" id="GO:0005886">
    <property type="term" value="C:plasma membrane"/>
    <property type="evidence" value="ECO:0007669"/>
    <property type="project" value="UniProtKB-SubCell"/>
</dbReference>
<dbReference type="PANTHER" id="PTHR43520">
    <property type="entry name" value="ATP7, ISOFORM B"/>
    <property type="match status" value="1"/>
</dbReference>
<keyword evidence="17" id="KW-1185">Reference proteome</keyword>
<dbReference type="RefSeq" id="WP_084239806.1">
    <property type="nucleotide sequence ID" value="NZ_FWXT01000002.1"/>
</dbReference>
<dbReference type="InterPro" id="IPR023214">
    <property type="entry name" value="HAD_sf"/>
</dbReference>
<keyword evidence="12 13" id="KW-0472">Membrane</keyword>
<dbReference type="Gene3D" id="2.70.150.10">
    <property type="entry name" value="Calcium-transporting ATPase, cytoplasmic transduction domain A"/>
    <property type="match status" value="1"/>
</dbReference>
<feature type="transmembrane region" description="Helical" evidence="13">
    <location>
        <begin position="742"/>
        <end position="762"/>
    </location>
</feature>
<dbReference type="InterPro" id="IPR059000">
    <property type="entry name" value="ATPase_P-type_domA"/>
</dbReference>